<dbReference type="Gene3D" id="2.60.120.620">
    <property type="entry name" value="q2cbj1_9rhob like domain"/>
    <property type="match status" value="1"/>
</dbReference>
<dbReference type="AlphaFoldDB" id="A4A0F4"/>
<dbReference type="PANTHER" id="PTHR20883:SF48">
    <property type="entry name" value="ECTOINE DIOXYGENASE"/>
    <property type="match status" value="1"/>
</dbReference>
<reference evidence="3 4" key="1">
    <citation type="submission" date="2006-02" db="EMBL/GenBank/DDBJ databases">
        <authorList>
            <person name="Amann R."/>
            <person name="Ferriera S."/>
            <person name="Johnson J."/>
            <person name="Kravitz S."/>
            <person name="Halpern A."/>
            <person name="Remington K."/>
            <person name="Beeson K."/>
            <person name="Tran B."/>
            <person name="Rogers Y.-H."/>
            <person name="Friedman R."/>
            <person name="Venter J.C."/>
        </authorList>
    </citation>
    <scope>NUCLEOTIDE SEQUENCE [LARGE SCALE GENOMIC DNA]</scope>
    <source>
        <strain evidence="3 4">DSM 3645</strain>
    </source>
</reference>
<protein>
    <submittedName>
        <fullName evidence="3">Syringomycin biosynthesis enzyme 2-like protein</fullName>
    </submittedName>
</protein>
<gene>
    <name evidence="3" type="ORF">DSM3645_25432</name>
</gene>
<dbReference type="PANTHER" id="PTHR20883">
    <property type="entry name" value="PHYTANOYL-COA DIOXYGENASE DOMAIN CONTAINING 1"/>
    <property type="match status" value="1"/>
</dbReference>
<dbReference type="SUPFAM" id="SSF51197">
    <property type="entry name" value="Clavaminate synthase-like"/>
    <property type="match status" value="1"/>
</dbReference>
<evidence type="ECO:0000256" key="2">
    <source>
        <dbReference type="SAM" id="MobiDB-lite"/>
    </source>
</evidence>
<proteinExistence type="predicted"/>
<dbReference type="STRING" id="314230.DSM3645_25432"/>
<accession>A4A0F4</accession>
<dbReference type="GO" id="GO:0016706">
    <property type="term" value="F:2-oxoglutarate-dependent dioxygenase activity"/>
    <property type="evidence" value="ECO:0007669"/>
    <property type="project" value="UniProtKB-ARBA"/>
</dbReference>
<dbReference type="EMBL" id="AANZ01000028">
    <property type="protein sequence ID" value="EAQ77774.1"/>
    <property type="molecule type" value="Genomic_DNA"/>
</dbReference>
<dbReference type="RefSeq" id="WP_002652981.1">
    <property type="nucleotide sequence ID" value="NZ_CH672376.1"/>
</dbReference>
<comment type="caution">
    <text evidence="3">The sequence shown here is derived from an EMBL/GenBank/DDBJ whole genome shotgun (WGS) entry which is preliminary data.</text>
</comment>
<dbReference type="HOGENOM" id="CLU_048953_8_1_0"/>
<feature type="compositionally biased region" description="Polar residues" evidence="2">
    <location>
        <begin position="11"/>
        <end position="21"/>
    </location>
</feature>
<organism evidence="3 4">
    <name type="scientific">Blastopirellula marina DSM 3645</name>
    <dbReference type="NCBI Taxonomy" id="314230"/>
    <lineage>
        <taxon>Bacteria</taxon>
        <taxon>Pseudomonadati</taxon>
        <taxon>Planctomycetota</taxon>
        <taxon>Planctomycetia</taxon>
        <taxon>Pirellulales</taxon>
        <taxon>Pirellulaceae</taxon>
        <taxon>Blastopirellula</taxon>
    </lineage>
</organism>
<dbReference type="Proteomes" id="UP000004358">
    <property type="component" value="Unassembled WGS sequence"/>
</dbReference>
<dbReference type="eggNOG" id="COG5285">
    <property type="taxonomic scope" value="Bacteria"/>
</dbReference>
<comment type="cofactor">
    <cofactor evidence="1">
        <name>Fe(2+)</name>
        <dbReference type="ChEBI" id="CHEBI:29033"/>
    </cofactor>
</comment>
<sequence>MAADLSHQHAPISTSFQSKSSGGDFRLSDEQVAFFHEHGYLSGVKILEDEQVDILREELEAFFQSDHDGRELWYEYHTNESATPDTVLFHALGAWRVSPGFHDLLWSPAFIAAAEQLLDGKVRFWHDQLFCKPANHGGVVAWHQDYSYWTRTKPMAHLTCWIGLDDADRDNGCVQYVPGSHKWDLLPVTGLAGDMNAIREVLTEDQWEQFQHPVAAELKKGEATFHHPLTVHGSFANRTDRPRRATVINAFRDGVCSDSDEVLLHGIPPIPQGRKMEGKFFPLLSAE</sequence>
<evidence type="ECO:0000256" key="1">
    <source>
        <dbReference type="ARBA" id="ARBA00001954"/>
    </source>
</evidence>
<dbReference type="InterPro" id="IPR008775">
    <property type="entry name" value="Phytyl_CoA_dOase-like"/>
</dbReference>
<dbReference type="Pfam" id="PF05721">
    <property type="entry name" value="PhyH"/>
    <property type="match status" value="1"/>
</dbReference>
<dbReference type="OrthoDB" id="9814777at2"/>
<dbReference type="GO" id="GO:0005506">
    <property type="term" value="F:iron ion binding"/>
    <property type="evidence" value="ECO:0007669"/>
    <property type="project" value="UniProtKB-ARBA"/>
</dbReference>
<name>A4A0F4_9BACT</name>
<feature type="region of interest" description="Disordered" evidence="2">
    <location>
        <begin position="1"/>
        <end position="22"/>
    </location>
</feature>
<evidence type="ECO:0000313" key="4">
    <source>
        <dbReference type="Proteomes" id="UP000004358"/>
    </source>
</evidence>
<evidence type="ECO:0000313" key="3">
    <source>
        <dbReference type="EMBL" id="EAQ77774.1"/>
    </source>
</evidence>